<gene>
    <name evidence="1" type="ORF">TorRG33x02_032540</name>
</gene>
<name>A0A2P5FTF7_TREOI</name>
<dbReference type="Proteomes" id="UP000237000">
    <property type="component" value="Unassembled WGS sequence"/>
</dbReference>
<sequence length="27" mass="3096">MLCSCLKKFSGSTLLFTLTNLWKLSFL</sequence>
<dbReference type="AlphaFoldDB" id="A0A2P5FTF7"/>
<comment type="caution">
    <text evidence="1">The sequence shown here is derived from an EMBL/GenBank/DDBJ whole genome shotgun (WGS) entry which is preliminary data.</text>
</comment>
<protein>
    <submittedName>
        <fullName evidence="1">Uncharacterized protein</fullName>
    </submittedName>
</protein>
<organism evidence="1 2">
    <name type="scientific">Trema orientale</name>
    <name type="common">Charcoal tree</name>
    <name type="synonym">Celtis orientalis</name>
    <dbReference type="NCBI Taxonomy" id="63057"/>
    <lineage>
        <taxon>Eukaryota</taxon>
        <taxon>Viridiplantae</taxon>
        <taxon>Streptophyta</taxon>
        <taxon>Embryophyta</taxon>
        <taxon>Tracheophyta</taxon>
        <taxon>Spermatophyta</taxon>
        <taxon>Magnoliopsida</taxon>
        <taxon>eudicotyledons</taxon>
        <taxon>Gunneridae</taxon>
        <taxon>Pentapetalae</taxon>
        <taxon>rosids</taxon>
        <taxon>fabids</taxon>
        <taxon>Rosales</taxon>
        <taxon>Cannabaceae</taxon>
        <taxon>Trema</taxon>
    </lineage>
</organism>
<accession>A0A2P5FTF7</accession>
<evidence type="ECO:0000313" key="1">
    <source>
        <dbReference type="EMBL" id="POO01071.1"/>
    </source>
</evidence>
<proteinExistence type="predicted"/>
<dbReference type="EMBL" id="JXTC01000010">
    <property type="protein sequence ID" value="POO01071.1"/>
    <property type="molecule type" value="Genomic_DNA"/>
</dbReference>
<evidence type="ECO:0000313" key="2">
    <source>
        <dbReference type="Proteomes" id="UP000237000"/>
    </source>
</evidence>
<dbReference type="InParanoid" id="A0A2P5FTF7"/>
<reference evidence="2" key="1">
    <citation type="submission" date="2016-06" db="EMBL/GenBank/DDBJ databases">
        <title>Parallel loss of symbiosis genes in relatives of nitrogen-fixing non-legume Parasponia.</title>
        <authorList>
            <person name="Van Velzen R."/>
            <person name="Holmer R."/>
            <person name="Bu F."/>
            <person name="Rutten L."/>
            <person name="Van Zeijl A."/>
            <person name="Liu W."/>
            <person name="Santuari L."/>
            <person name="Cao Q."/>
            <person name="Sharma T."/>
            <person name="Shen D."/>
            <person name="Roswanjaya Y."/>
            <person name="Wardhani T."/>
            <person name="Kalhor M.S."/>
            <person name="Jansen J."/>
            <person name="Van den Hoogen J."/>
            <person name="Gungor B."/>
            <person name="Hartog M."/>
            <person name="Hontelez J."/>
            <person name="Verver J."/>
            <person name="Yang W.-C."/>
            <person name="Schijlen E."/>
            <person name="Repin R."/>
            <person name="Schilthuizen M."/>
            <person name="Schranz E."/>
            <person name="Heidstra R."/>
            <person name="Miyata K."/>
            <person name="Fedorova E."/>
            <person name="Kohlen W."/>
            <person name="Bisseling T."/>
            <person name="Smit S."/>
            <person name="Geurts R."/>
        </authorList>
    </citation>
    <scope>NUCLEOTIDE SEQUENCE [LARGE SCALE GENOMIC DNA]</scope>
    <source>
        <strain evidence="2">cv. RG33-2</strain>
    </source>
</reference>
<keyword evidence="2" id="KW-1185">Reference proteome</keyword>